<dbReference type="InParanoid" id="E9HDG3"/>
<proteinExistence type="predicted"/>
<dbReference type="EMBL" id="GL732623">
    <property type="protein sequence ID" value="EFX70249.1"/>
    <property type="molecule type" value="Genomic_DNA"/>
</dbReference>
<keyword evidence="3" id="KW-1185">Reference proteome</keyword>
<dbReference type="Proteomes" id="UP000000305">
    <property type="component" value="Unassembled WGS sequence"/>
</dbReference>
<keyword evidence="1" id="KW-0472">Membrane</keyword>
<gene>
    <name evidence="2" type="ORF">DAPPUDRAFT_300562</name>
</gene>
<dbReference type="OrthoDB" id="10571619at2759"/>
<keyword evidence="1" id="KW-0812">Transmembrane</keyword>
<protein>
    <submittedName>
        <fullName evidence="2">Uncharacterized protein</fullName>
    </submittedName>
</protein>
<dbReference type="HOGENOM" id="CLU_467149_0_0_1"/>
<dbReference type="AlphaFoldDB" id="E9HDG3"/>
<sequence length="584" mass="68331">MKNSENSEKEATNILDNLQNSTDNFFYPAAFYYRAFILLKEMKNKKEERKTNKFICMLRHTESILNDHIKMQISFSLIHQSEIKPNQTLSFCPVHGYKEQKENNIEILQYFLSSIQWLLGDYCSISNFREVVSDIPREIGFFGKYSKKIENFINNQKENEELNRRKIRLEKVDKYFSDLIKSNCIACKLNDPDTIPNVVLDKSKISSNDIRSKIINKIADDYGVNASLEDKLKSVFYKSRDEKDIEKKLEQMNLIPCSRKAFWKKLVDAKALNSPKECVNMKCVIISEEKLELIQPKLDKRNAIILDFGGNSFNHKTNCLNILYNPTYESRQELEKQKKLIFSEKYVRRILSSEYSESKKLFESNKIAQLDLDKLKDVNLESFGQLGIDDLRQSSIDQYEHERVWKQLIDQKIINDQGYLVPDFNKDFNYPDCPAYAGRFDGWPRHIWRSSVEHISVDDLKKKVDKIAEYDSEREYVMEFLTSRRSVYDEKTITPDFFLDSIDRDIRRESNKVIRFVSSELYVFSLGGFDRIIDITNREWTFKRVLKASLFVLLFIVGALASIGAGAVASIPGVQEVTRFQITI</sequence>
<reference evidence="2 3" key="1">
    <citation type="journal article" date="2011" name="Science">
        <title>The ecoresponsive genome of Daphnia pulex.</title>
        <authorList>
            <person name="Colbourne J.K."/>
            <person name="Pfrender M.E."/>
            <person name="Gilbert D."/>
            <person name="Thomas W.K."/>
            <person name="Tucker A."/>
            <person name="Oakley T.H."/>
            <person name="Tokishita S."/>
            <person name="Aerts A."/>
            <person name="Arnold G.J."/>
            <person name="Basu M.K."/>
            <person name="Bauer D.J."/>
            <person name="Caceres C.E."/>
            <person name="Carmel L."/>
            <person name="Casola C."/>
            <person name="Choi J.H."/>
            <person name="Detter J.C."/>
            <person name="Dong Q."/>
            <person name="Dusheyko S."/>
            <person name="Eads B.D."/>
            <person name="Frohlich T."/>
            <person name="Geiler-Samerotte K.A."/>
            <person name="Gerlach D."/>
            <person name="Hatcher P."/>
            <person name="Jogdeo S."/>
            <person name="Krijgsveld J."/>
            <person name="Kriventseva E.V."/>
            <person name="Kultz D."/>
            <person name="Laforsch C."/>
            <person name="Lindquist E."/>
            <person name="Lopez J."/>
            <person name="Manak J.R."/>
            <person name="Muller J."/>
            <person name="Pangilinan J."/>
            <person name="Patwardhan R.P."/>
            <person name="Pitluck S."/>
            <person name="Pritham E.J."/>
            <person name="Rechtsteiner A."/>
            <person name="Rho M."/>
            <person name="Rogozin I.B."/>
            <person name="Sakarya O."/>
            <person name="Salamov A."/>
            <person name="Schaack S."/>
            <person name="Shapiro H."/>
            <person name="Shiga Y."/>
            <person name="Skalitzky C."/>
            <person name="Smith Z."/>
            <person name="Souvorov A."/>
            <person name="Sung W."/>
            <person name="Tang Z."/>
            <person name="Tsuchiya D."/>
            <person name="Tu H."/>
            <person name="Vos H."/>
            <person name="Wang M."/>
            <person name="Wolf Y.I."/>
            <person name="Yamagata H."/>
            <person name="Yamada T."/>
            <person name="Ye Y."/>
            <person name="Shaw J.R."/>
            <person name="Andrews J."/>
            <person name="Crease T.J."/>
            <person name="Tang H."/>
            <person name="Lucas S.M."/>
            <person name="Robertson H.M."/>
            <person name="Bork P."/>
            <person name="Koonin E.V."/>
            <person name="Zdobnov E.M."/>
            <person name="Grigoriev I.V."/>
            <person name="Lynch M."/>
            <person name="Boore J.L."/>
        </authorList>
    </citation>
    <scope>NUCLEOTIDE SEQUENCE [LARGE SCALE GENOMIC DNA]</scope>
</reference>
<keyword evidence="1" id="KW-1133">Transmembrane helix</keyword>
<evidence type="ECO:0000313" key="2">
    <source>
        <dbReference type="EMBL" id="EFX70249.1"/>
    </source>
</evidence>
<dbReference type="KEGG" id="dpx:DAPPUDRAFT_300562"/>
<evidence type="ECO:0000256" key="1">
    <source>
        <dbReference type="SAM" id="Phobius"/>
    </source>
</evidence>
<organism evidence="2 3">
    <name type="scientific">Daphnia pulex</name>
    <name type="common">Water flea</name>
    <dbReference type="NCBI Taxonomy" id="6669"/>
    <lineage>
        <taxon>Eukaryota</taxon>
        <taxon>Metazoa</taxon>
        <taxon>Ecdysozoa</taxon>
        <taxon>Arthropoda</taxon>
        <taxon>Crustacea</taxon>
        <taxon>Branchiopoda</taxon>
        <taxon>Diplostraca</taxon>
        <taxon>Cladocera</taxon>
        <taxon>Anomopoda</taxon>
        <taxon>Daphniidae</taxon>
        <taxon>Daphnia</taxon>
    </lineage>
</organism>
<evidence type="ECO:0000313" key="3">
    <source>
        <dbReference type="Proteomes" id="UP000000305"/>
    </source>
</evidence>
<accession>E9HDG3</accession>
<feature type="transmembrane region" description="Helical" evidence="1">
    <location>
        <begin position="548"/>
        <end position="571"/>
    </location>
</feature>
<name>E9HDG3_DAPPU</name>